<feature type="domain" description="Leucine-binding protein" evidence="5">
    <location>
        <begin position="29"/>
        <end position="371"/>
    </location>
</feature>
<keyword evidence="2 4" id="KW-0732">Signal</keyword>
<evidence type="ECO:0000259" key="5">
    <source>
        <dbReference type="Pfam" id="PF13458"/>
    </source>
</evidence>
<keyword evidence="3" id="KW-0813">Transport</keyword>
<dbReference type="Proteomes" id="UP000294664">
    <property type="component" value="Unassembled WGS sequence"/>
</dbReference>
<dbReference type="CDD" id="cd06327">
    <property type="entry name" value="PBP1_SBP-like"/>
    <property type="match status" value="1"/>
</dbReference>
<gene>
    <name evidence="6" type="ORF">EDC64_1059</name>
</gene>
<feature type="signal peptide" evidence="4">
    <location>
        <begin position="1"/>
        <end position="25"/>
    </location>
</feature>
<name>A0A4V6NZJ3_9HYPH</name>
<dbReference type="InterPro" id="IPR028082">
    <property type="entry name" value="Peripla_BP_I"/>
</dbReference>
<dbReference type="Pfam" id="PF13458">
    <property type="entry name" value="Peripla_BP_6"/>
    <property type="match status" value="1"/>
</dbReference>
<dbReference type="Gene3D" id="3.40.50.2300">
    <property type="match status" value="2"/>
</dbReference>
<evidence type="ECO:0000256" key="2">
    <source>
        <dbReference type="ARBA" id="ARBA00022729"/>
    </source>
</evidence>
<dbReference type="AlphaFoldDB" id="A0A4V6NZJ3"/>
<dbReference type="PANTHER" id="PTHR30483">
    <property type="entry name" value="LEUCINE-SPECIFIC-BINDING PROTEIN"/>
    <property type="match status" value="1"/>
</dbReference>
<evidence type="ECO:0000256" key="4">
    <source>
        <dbReference type="SAM" id="SignalP"/>
    </source>
</evidence>
<evidence type="ECO:0000313" key="6">
    <source>
        <dbReference type="EMBL" id="TCT04978.1"/>
    </source>
</evidence>
<dbReference type="PANTHER" id="PTHR30483:SF6">
    <property type="entry name" value="PERIPLASMIC BINDING PROTEIN OF ABC TRANSPORTER FOR NATURAL AMINO ACIDS"/>
    <property type="match status" value="1"/>
</dbReference>
<accession>A0A4V6NZJ3</accession>
<dbReference type="SUPFAM" id="SSF53822">
    <property type="entry name" value="Periplasmic binding protein-like I"/>
    <property type="match status" value="1"/>
</dbReference>
<evidence type="ECO:0000256" key="1">
    <source>
        <dbReference type="ARBA" id="ARBA00010062"/>
    </source>
</evidence>
<reference evidence="6 7" key="1">
    <citation type="submission" date="2019-03" db="EMBL/GenBank/DDBJ databases">
        <title>Genomic Encyclopedia of Type Strains, Phase IV (KMG-IV): sequencing the most valuable type-strain genomes for metagenomic binning, comparative biology and taxonomic classification.</title>
        <authorList>
            <person name="Goeker M."/>
        </authorList>
    </citation>
    <scope>NUCLEOTIDE SEQUENCE [LARGE SCALE GENOMIC DNA]</scope>
    <source>
        <strain evidence="6 7">DSM 9035</strain>
    </source>
</reference>
<keyword evidence="7" id="KW-1185">Reference proteome</keyword>
<sequence length="408" mass="42743">MPSPRTGATLALATCAWLALTPAFADTVPVKIGVLADMSGIFSDIGGKGALEATLMAVEDFKALPEAKGLTIDVVSGDALNKPDVSSSIARKWFDSEGVDVLVDLPTSAISLAIAPLVQEKNKVALFTASGTSDLSGKACTANSVHWTYDTWALAHGTADAITRGGGKTWFFLTADFALGHALERDAGAVVVADGGKVVGNVRHPTDTKDFSSYLLKAQASGAQVVALANAGGDTITAIKQAAEFGIVESGQKLAGMLLFISDIHSLGLKTAQGLQLTTGFYWDQNDQTRAFGKRFAARSNGRFPSMNQAGAYSAVLAYLKAVAKTGSAKDGAAVVTAMRAAGTFDDPLFGKTHLRADGRVVHQMMLVQVKKPAESKGPFDYYTILATIPPDRAFRPIADSDCPLVKK</sequence>
<dbReference type="OrthoDB" id="5794591at2"/>
<dbReference type="EMBL" id="SMAI01000005">
    <property type="protein sequence ID" value="TCT04978.1"/>
    <property type="molecule type" value="Genomic_DNA"/>
</dbReference>
<keyword evidence="3" id="KW-0029">Amino-acid transport</keyword>
<dbReference type="GO" id="GO:0006865">
    <property type="term" value="P:amino acid transport"/>
    <property type="evidence" value="ECO:0007669"/>
    <property type="project" value="UniProtKB-KW"/>
</dbReference>
<organism evidence="6 7">
    <name type="scientific">Aquabacter spiritensis</name>
    <dbReference type="NCBI Taxonomy" id="933073"/>
    <lineage>
        <taxon>Bacteria</taxon>
        <taxon>Pseudomonadati</taxon>
        <taxon>Pseudomonadota</taxon>
        <taxon>Alphaproteobacteria</taxon>
        <taxon>Hyphomicrobiales</taxon>
        <taxon>Xanthobacteraceae</taxon>
        <taxon>Aquabacter</taxon>
    </lineage>
</organism>
<dbReference type="InterPro" id="IPR028081">
    <property type="entry name" value="Leu-bd"/>
</dbReference>
<dbReference type="RefSeq" id="WP_132031071.1">
    <property type="nucleotide sequence ID" value="NZ_SMAI01000005.1"/>
</dbReference>
<proteinExistence type="inferred from homology"/>
<feature type="chain" id="PRO_5020227464" evidence="4">
    <location>
        <begin position="26"/>
        <end position="408"/>
    </location>
</feature>
<protein>
    <submittedName>
        <fullName evidence="6">Branched-chain amino acid transport system substrate-binding protein</fullName>
    </submittedName>
</protein>
<dbReference type="InterPro" id="IPR051010">
    <property type="entry name" value="BCAA_transport"/>
</dbReference>
<evidence type="ECO:0000313" key="7">
    <source>
        <dbReference type="Proteomes" id="UP000294664"/>
    </source>
</evidence>
<comment type="similarity">
    <text evidence="1">Belongs to the leucine-binding protein family.</text>
</comment>
<evidence type="ECO:0000256" key="3">
    <source>
        <dbReference type="ARBA" id="ARBA00022970"/>
    </source>
</evidence>
<comment type="caution">
    <text evidence="6">The sequence shown here is derived from an EMBL/GenBank/DDBJ whole genome shotgun (WGS) entry which is preliminary data.</text>
</comment>